<reference evidence="7" key="1">
    <citation type="submission" date="2021-02" db="EMBL/GenBank/DDBJ databases">
        <authorList>
            <person name="Dougan E. K."/>
            <person name="Rhodes N."/>
            <person name="Thang M."/>
            <person name="Chan C."/>
        </authorList>
    </citation>
    <scope>NUCLEOTIDE SEQUENCE</scope>
</reference>
<dbReference type="InterPro" id="IPR027094">
    <property type="entry name" value="Mitofusin_fam"/>
</dbReference>
<keyword evidence="2" id="KW-0547">Nucleotide-binding</keyword>
<evidence type="ECO:0000259" key="6">
    <source>
        <dbReference type="Pfam" id="PF00350"/>
    </source>
</evidence>
<feature type="non-terminal residue" evidence="7">
    <location>
        <position position="400"/>
    </location>
</feature>
<dbReference type="GO" id="GO:0005741">
    <property type="term" value="C:mitochondrial outer membrane"/>
    <property type="evidence" value="ECO:0007669"/>
    <property type="project" value="TreeGrafter"/>
</dbReference>
<evidence type="ECO:0000256" key="1">
    <source>
        <dbReference type="ARBA" id="ARBA00004370"/>
    </source>
</evidence>
<evidence type="ECO:0000313" key="8">
    <source>
        <dbReference type="Proteomes" id="UP000654075"/>
    </source>
</evidence>
<protein>
    <recommendedName>
        <fullName evidence="6">Dynamin N-terminal domain-containing protein</fullName>
    </recommendedName>
</protein>
<proteinExistence type="predicted"/>
<dbReference type="InterPro" id="IPR045063">
    <property type="entry name" value="Dynamin_N"/>
</dbReference>
<comment type="subcellular location">
    <subcellularLocation>
        <location evidence="1">Membrane</location>
    </subcellularLocation>
</comment>
<keyword evidence="3" id="KW-0378">Hydrolase</keyword>
<evidence type="ECO:0000256" key="3">
    <source>
        <dbReference type="ARBA" id="ARBA00022801"/>
    </source>
</evidence>
<dbReference type="GO" id="GO:0003924">
    <property type="term" value="F:GTPase activity"/>
    <property type="evidence" value="ECO:0007669"/>
    <property type="project" value="InterPro"/>
</dbReference>
<gene>
    <name evidence="7" type="ORF">PGLA1383_LOCUS5157</name>
</gene>
<evidence type="ECO:0000313" key="7">
    <source>
        <dbReference type="EMBL" id="CAE8586281.1"/>
    </source>
</evidence>
<accession>A0A813DJ90</accession>
<dbReference type="SUPFAM" id="SSF52540">
    <property type="entry name" value="P-loop containing nucleoside triphosphate hydrolases"/>
    <property type="match status" value="1"/>
</dbReference>
<evidence type="ECO:0000256" key="5">
    <source>
        <dbReference type="ARBA" id="ARBA00023136"/>
    </source>
</evidence>
<dbReference type="Pfam" id="PF00350">
    <property type="entry name" value="Dynamin_N"/>
    <property type="match status" value="1"/>
</dbReference>
<dbReference type="Gene3D" id="3.40.50.300">
    <property type="entry name" value="P-loop containing nucleotide triphosphate hydrolases"/>
    <property type="match status" value="1"/>
</dbReference>
<dbReference type="GO" id="GO:0051646">
    <property type="term" value="P:mitochondrion localization"/>
    <property type="evidence" value="ECO:0007669"/>
    <property type="project" value="TreeGrafter"/>
</dbReference>
<dbReference type="InterPro" id="IPR027417">
    <property type="entry name" value="P-loop_NTPase"/>
</dbReference>
<feature type="domain" description="Dynamin N-terminal" evidence="6">
    <location>
        <begin position="16"/>
        <end position="164"/>
    </location>
</feature>
<dbReference type="Proteomes" id="UP000654075">
    <property type="component" value="Unassembled WGS sequence"/>
</dbReference>
<dbReference type="GO" id="GO:0008053">
    <property type="term" value="P:mitochondrial fusion"/>
    <property type="evidence" value="ECO:0007669"/>
    <property type="project" value="TreeGrafter"/>
</dbReference>
<keyword evidence="5" id="KW-0472">Membrane</keyword>
<keyword evidence="4" id="KW-0342">GTP-binding</keyword>
<sequence length="400" mass="42126">MSAVQIFDISDSQVTIGVIGDANSGKSSLSNALLREGILPTAATSCTSILTHVTLADVSVPVLRADHKEFQGASQVKAEIGRLNEAVRSGPGAGQVTDVGVRSAPRASLQALADKTVKLIDVPGHNESLNLSVQECFQVVARLCDVIVVVIKYDAVTTEATKHLLELLATHAPHVAAPQESSSKVLFVISQCDALWTGFDEDSCRGAELVEELKTSFRRFLRKHWGRTFGATESMPILAVSSLNILKQQGEPLDWPHLEQFMLDTHKNRSALRSEVKLFRAQAIVDIVQRELEALAAGYPERAQQVIQQSSEESQRFWRNVAIGTAGTALTLGGGWMAAAAWGARGVAVASYSAAAGSWFASSATVATAASAVTAAEVALLGGSVAGTLGGAIAVASGVE</sequence>
<dbReference type="GO" id="GO:0005525">
    <property type="term" value="F:GTP binding"/>
    <property type="evidence" value="ECO:0007669"/>
    <property type="project" value="UniProtKB-KW"/>
</dbReference>
<comment type="caution">
    <text evidence="7">The sequence shown here is derived from an EMBL/GenBank/DDBJ whole genome shotgun (WGS) entry which is preliminary data.</text>
</comment>
<organism evidence="7 8">
    <name type="scientific">Polarella glacialis</name>
    <name type="common">Dinoflagellate</name>
    <dbReference type="NCBI Taxonomy" id="89957"/>
    <lineage>
        <taxon>Eukaryota</taxon>
        <taxon>Sar</taxon>
        <taxon>Alveolata</taxon>
        <taxon>Dinophyceae</taxon>
        <taxon>Suessiales</taxon>
        <taxon>Suessiaceae</taxon>
        <taxon>Polarella</taxon>
    </lineage>
</organism>
<dbReference type="PANTHER" id="PTHR10465:SF0">
    <property type="entry name" value="SARCALUMENIN"/>
    <property type="match status" value="1"/>
</dbReference>
<dbReference type="AlphaFoldDB" id="A0A813DJ90"/>
<evidence type="ECO:0000256" key="2">
    <source>
        <dbReference type="ARBA" id="ARBA00022741"/>
    </source>
</evidence>
<keyword evidence="8" id="KW-1185">Reference proteome</keyword>
<dbReference type="EMBL" id="CAJNNV010001991">
    <property type="protein sequence ID" value="CAE8586281.1"/>
    <property type="molecule type" value="Genomic_DNA"/>
</dbReference>
<dbReference type="PANTHER" id="PTHR10465">
    <property type="entry name" value="TRANSMEMBRANE GTPASE FZO1"/>
    <property type="match status" value="1"/>
</dbReference>
<dbReference type="OrthoDB" id="446730at2759"/>
<name>A0A813DJ90_POLGL</name>
<evidence type="ECO:0000256" key="4">
    <source>
        <dbReference type="ARBA" id="ARBA00023134"/>
    </source>
</evidence>